<dbReference type="PROSITE" id="PS50860">
    <property type="entry name" value="AA_TRNA_LIGASE_II_ALA"/>
    <property type="match status" value="1"/>
</dbReference>
<comment type="caution">
    <text evidence="11">The sequence shown here is derived from an EMBL/GenBank/DDBJ whole genome shotgun (WGS) entry which is preliminary data.</text>
</comment>
<evidence type="ECO:0000256" key="5">
    <source>
        <dbReference type="ARBA" id="ARBA00022741"/>
    </source>
</evidence>
<keyword evidence="4" id="KW-0436">Ligase</keyword>
<name>A0ABC8L8J2_ERUVS</name>
<dbReference type="PANTHER" id="PTHR11777">
    <property type="entry name" value="ALANYL-TRNA SYNTHETASE"/>
    <property type="match status" value="1"/>
</dbReference>
<evidence type="ECO:0000256" key="8">
    <source>
        <dbReference type="ARBA" id="ARBA00022917"/>
    </source>
</evidence>
<dbReference type="AlphaFoldDB" id="A0ABC8L8J2"/>
<keyword evidence="9" id="KW-0030">Aminoacyl-tRNA synthetase</keyword>
<evidence type="ECO:0000256" key="6">
    <source>
        <dbReference type="ARBA" id="ARBA00022840"/>
    </source>
</evidence>
<gene>
    <name evidence="11" type="ORF">ERUC_LOCUS31707</name>
</gene>
<dbReference type="GO" id="GO:0005524">
    <property type="term" value="F:ATP binding"/>
    <property type="evidence" value="ECO:0007669"/>
    <property type="project" value="UniProtKB-KW"/>
</dbReference>
<comment type="similarity">
    <text evidence="1">Belongs to the class-II aminoacyl-tRNA synthetase family.</text>
</comment>
<dbReference type="GO" id="GO:0004813">
    <property type="term" value="F:alanine-tRNA ligase activity"/>
    <property type="evidence" value="ECO:0007669"/>
    <property type="project" value="UniProtKB-EC"/>
</dbReference>
<dbReference type="EMBL" id="CAKOAT010435932">
    <property type="protein sequence ID" value="CAH8372476.1"/>
    <property type="molecule type" value="Genomic_DNA"/>
</dbReference>
<dbReference type="Gene3D" id="3.30.980.10">
    <property type="entry name" value="Threonyl-trna Synthetase, Chain A, domain 2"/>
    <property type="match status" value="1"/>
</dbReference>
<reference evidence="11 12" key="1">
    <citation type="submission" date="2022-03" db="EMBL/GenBank/DDBJ databases">
        <authorList>
            <person name="Macdonald S."/>
            <person name="Ahmed S."/>
            <person name="Newling K."/>
        </authorList>
    </citation>
    <scope>NUCLEOTIDE SEQUENCE [LARGE SCALE GENOMIC DNA]</scope>
</reference>
<evidence type="ECO:0000256" key="9">
    <source>
        <dbReference type="ARBA" id="ARBA00023146"/>
    </source>
</evidence>
<feature type="domain" description="Alanyl-transfer RNA synthetases family profile" evidence="10">
    <location>
        <begin position="1"/>
        <end position="130"/>
    </location>
</feature>
<dbReference type="SMART" id="SM00863">
    <property type="entry name" value="tRNA_SAD"/>
    <property type="match status" value="1"/>
</dbReference>
<evidence type="ECO:0000313" key="12">
    <source>
        <dbReference type="Proteomes" id="UP001642260"/>
    </source>
</evidence>
<keyword evidence="5" id="KW-0547">Nucleotide-binding</keyword>
<evidence type="ECO:0000256" key="7">
    <source>
        <dbReference type="ARBA" id="ARBA00022884"/>
    </source>
</evidence>
<dbReference type="FunFam" id="3.30.980.10:FF:000004">
    <property type="entry name" value="Alanine--tRNA ligase, cytoplasmic"/>
    <property type="match status" value="1"/>
</dbReference>
<proteinExistence type="inferred from homology"/>
<keyword evidence="7" id="KW-0694">RNA-binding</keyword>
<dbReference type="GO" id="GO:0006412">
    <property type="term" value="P:translation"/>
    <property type="evidence" value="ECO:0007669"/>
    <property type="project" value="UniProtKB-KW"/>
</dbReference>
<dbReference type="Pfam" id="PF07973">
    <property type="entry name" value="tRNA_SAD"/>
    <property type="match status" value="1"/>
</dbReference>
<evidence type="ECO:0000256" key="4">
    <source>
        <dbReference type="ARBA" id="ARBA00022598"/>
    </source>
</evidence>
<keyword evidence="6" id="KW-0067">ATP-binding</keyword>
<sequence>MNSERKPIDPSDLIKIESIVNKLIEDKLGVCSQKAALSEAKRIKGLREVLGEASYDPVKVVAIGRHVEELLADPENNEWSSLSTEFCGGTHIANTGEAEAFVIISEEGVAKGIRRITAMTGQCALDAMNLEFLLGQEVYDAFEAEGSALEEKS</sequence>
<dbReference type="EC" id="6.1.1.7" evidence="2"/>
<accession>A0ABC8L8J2</accession>
<evidence type="ECO:0000259" key="10">
    <source>
        <dbReference type="PROSITE" id="PS50860"/>
    </source>
</evidence>
<dbReference type="InterPro" id="IPR012947">
    <property type="entry name" value="tRNA_SAD"/>
</dbReference>
<organism evidence="11 12">
    <name type="scientific">Eruca vesicaria subsp. sativa</name>
    <name type="common">Garden rocket</name>
    <name type="synonym">Eruca sativa</name>
    <dbReference type="NCBI Taxonomy" id="29727"/>
    <lineage>
        <taxon>Eukaryota</taxon>
        <taxon>Viridiplantae</taxon>
        <taxon>Streptophyta</taxon>
        <taxon>Embryophyta</taxon>
        <taxon>Tracheophyta</taxon>
        <taxon>Spermatophyta</taxon>
        <taxon>Magnoliopsida</taxon>
        <taxon>eudicotyledons</taxon>
        <taxon>Gunneridae</taxon>
        <taxon>Pentapetalae</taxon>
        <taxon>rosids</taxon>
        <taxon>malvids</taxon>
        <taxon>Brassicales</taxon>
        <taxon>Brassicaceae</taxon>
        <taxon>Brassiceae</taxon>
        <taxon>Eruca</taxon>
    </lineage>
</organism>
<keyword evidence="3" id="KW-0820">tRNA-binding</keyword>
<dbReference type="GO" id="GO:0000049">
    <property type="term" value="F:tRNA binding"/>
    <property type="evidence" value="ECO:0007669"/>
    <property type="project" value="UniProtKB-KW"/>
</dbReference>
<dbReference type="SUPFAM" id="SSF55186">
    <property type="entry name" value="ThrRS/AlaRS common domain"/>
    <property type="match status" value="1"/>
</dbReference>
<dbReference type="InterPro" id="IPR050058">
    <property type="entry name" value="Ala-tRNA_ligase"/>
</dbReference>
<dbReference type="PANTHER" id="PTHR11777:SF9">
    <property type="entry name" value="ALANINE--TRNA LIGASE, CYTOPLASMIC"/>
    <property type="match status" value="1"/>
</dbReference>
<dbReference type="Proteomes" id="UP001642260">
    <property type="component" value="Unassembled WGS sequence"/>
</dbReference>
<dbReference type="InterPro" id="IPR018163">
    <property type="entry name" value="Thr/Ala-tRNA-synth_IIc_edit"/>
</dbReference>
<evidence type="ECO:0000256" key="2">
    <source>
        <dbReference type="ARBA" id="ARBA00013168"/>
    </source>
</evidence>
<keyword evidence="8" id="KW-0648">Protein biosynthesis</keyword>
<protein>
    <recommendedName>
        <fullName evidence="2">alanine--tRNA ligase</fullName>
        <ecNumber evidence="2">6.1.1.7</ecNumber>
    </recommendedName>
</protein>
<evidence type="ECO:0000256" key="1">
    <source>
        <dbReference type="ARBA" id="ARBA00008226"/>
    </source>
</evidence>
<evidence type="ECO:0000256" key="3">
    <source>
        <dbReference type="ARBA" id="ARBA00022555"/>
    </source>
</evidence>
<dbReference type="InterPro" id="IPR018165">
    <property type="entry name" value="Ala-tRNA-synth_IIc_core"/>
</dbReference>
<evidence type="ECO:0000313" key="11">
    <source>
        <dbReference type="EMBL" id="CAH8372476.1"/>
    </source>
</evidence>
<keyword evidence="12" id="KW-1185">Reference proteome</keyword>